<reference evidence="4 5" key="2">
    <citation type="journal article" date="2020" name="Antonie Van Leeuwenhoek">
        <title>Phylogenomic characterisation of a novel corynebacterial species pathogenic to animals.</title>
        <authorList>
            <person name="Moller J."/>
            <person name="Musella L."/>
            <person name="Melnikov V."/>
            <person name="Geissdorfer W."/>
            <person name="Burkovski A."/>
            <person name="Sangal V."/>
        </authorList>
    </citation>
    <scope>NUCLEOTIDE SEQUENCE [LARGE SCALE GENOMIC DNA]</scope>
    <source>
        <strain evidence="4 5">PO100/5</strain>
    </source>
</reference>
<feature type="domain" description="Acyltransferase 3" evidence="2">
    <location>
        <begin position="19"/>
        <end position="348"/>
    </location>
</feature>
<keyword evidence="1" id="KW-0812">Transmembrane</keyword>
<feature type="transmembrane region" description="Helical" evidence="1">
    <location>
        <begin position="281"/>
        <end position="303"/>
    </location>
</feature>
<dbReference type="RefSeq" id="WP_087453473.1">
    <property type="nucleotide sequence ID" value="NZ_CP021417.2"/>
</dbReference>
<dbReference type="Pfam" id="PF01757">
    <property type="entry name" value="Acyl_transf_3"/>
    <property type="match status" value="1"/>
</dbReference>
<proteinExistence type="predicted"/>
<gene>
    <name evidence="4" type="ORF">CBE74_02895</name>
</gene>
<keyword evidence="1" id="KW-0472">Membrane</keyword>
<dbReference type="InterPro" id="IPR002656">
    <property type="entry name" value="Acyl_transf_3_dom"/>
</dbReference>
<dbReference type="PANTHER" id="PTHR23028:SF53">
    <property type="entry name" value="ACYL_TRANSF_3 DOMAIN-CONTAINING PROTEIN"/>
    <property type="match status" value="1"/>
</dbReference>
<dbReference type="GO" id="GO:0016747">
    <property type="term" value="F:acyltransferase activity, transferring groups other than amino-acyl groups"/>
    <property type="evidence" value="ECO:0007669"/>
    <property type="project" value="InterPro"/>
</dbReference>
<feature type="transmembrane region" description="Helical" evidence="1">
    <location>
        <begin position="186"/>
        <end position="206"/>
    </location>
</feature>
<keyword evidence="4" id="KW-0012">Acyltransferase</keyword>
<reference evidence="4 5" key="1">
    <citation type="journal article" date="2014" name="BMC Vet. Res.">
        <title>First report of Corynebacterium pseudotuberculosis from caseous lymphadenitis lesions in Black Alentejano pig (Sus scrofa domesticus).</title>
        <authorList>
            <person name="Oliveira M."/>
            <person name="Barroco C."/>
            <person name="Mottola C."/>
            <person name="Santos R."/>
            <person name="Lemsaddek A."/>
            <person name="Tavares L."/>
            <person name="Semedo-Lemsaddek T."/>
        </authorList>
    </citation>
    <scope>NUCLEOTIDE SEQUENCE [LARGE SCALE GENOMIC DNA]</scope>
    <source>
        <strain evidence="4 5">PO100/5</strain>
    </source>
</reference>
<feature type="transmembrane region" description="Helical" evidence="1">
    <location>
        <begin position="218"/>
        <end position="235"/>
    </location>
</feature>
<feature type="transmembrane region" description="Helical" evidence="1">
    <location>
        <begin position="387"/>
        <end position="407"/>
    </location>
</feature>
<evidence type="ECO:0000259" key="2">
    <source>
        <dbReference type="Pfam" id="PF01757"/>
    </source>
</evidence>
<dbReference type="GO" id="GO:0016020">
    <property type="term" value="C:membrane"/>
    <property type="evidence" value="ECO:0007669"/>
    <property type="project" value="TreeGrafter"/>
</dbReference>
<dbReference type="GeneID" id="75007227"/>
<feature type="transmembrane region" description="Helical" evidence="1">
    <location>
        <begin position="84"/>
        <end position="103"/>
    </location>
</feature>
<dbReference type="OrthoDB" id="3404679at2"/>
<sequence>MAAGTTQQSQAKATKYRFDLDGLRGIAIAFVVVFHVFVGRVSGGVDVFLLLSGYFFLGSQLRYATKPNASLNPWWPIWRTIRRLFPALLVTLMSTILTVHLWIPELRTTNLSDQLLACISYVQNWELATQGAAYGAASSTTSPLQHLWSMAVQGQFYLMAIAFAWLLAIGAKLMRRRRKIVTTLRISAGIPLILITIGSFGYAVYLHSADQSLNYYSTWSRLWELTLGAVLVLYAEKLRVSQRLSVVFTYLGLLMVVSTGLLFDGAALFPGPAALFPLGGAALVILGGGQGASWLSSCFMLWLGKIAYPLYLWHWPILIVSTAYLGEKRPSVALGLGVVVVSILLAQLTHVVIEEPFRQHAKRPVSLEGRSRAAVASLSTPTGGMRAVAALCVALLCWTAVWIPSVWQEEVDRVSGTQLNPMLYPGAAALKGVRVPNVPFEPDPFVLANTLSPAWTDGCISLLGDDPEVIANDNLGPDHCLYGDTQAKKVAYLVGGSHAEQWMAAWDEIGKQHGIKIVPFVRQGCPMYKEEKDDVFSQECTTFNQKVIERIKEDRPDFVISNSTRPLLEKGHSRDEVPQSYPTFWDFLKKEKIPFIALRDNPWFVLAEGEGWMVSQCVETGGSIEDCGLPRSHVYADTDPSQKFFTADSMLSVDTADWFCPDDFCPAVIGNIYVYRDGNHISDAYALSLVPLLWAQIGTFVSKI</sequence>
<feature type="transmembrane region" description="Helical" evidence="1">
    <location>
        <begin position="310"/>
        <end position="326"/>
    </location>
</feature>
<dbReference type="Proteomes" id="UP000195652">
    <property type="component" value="Chromosome"/>
</dbReference>
<keyword evidence="4" id="KW-0808">Transferase</keyword>
<feature type="transmembrane region" description="Helical" evidence="1">
    <location>
        <begin position="22"/>
        <end position="41"/>
    </location>
</feature>
<keyword evidence="1" id="KW-1133">Transmembrane helix</keyword>
<evidence type="ECO:0000259" key="3">
    <source>
        <dbReference type="Pfam" id="PF19040"/>
    </source>
</evidence>
<protein>
    <submittedName>
        <fullName evidence="4">Acyltransferase family protein</fullName>
    </submittedName>
</protein>
<feature type="domain" description="SGNH" evidence="3">
    <location>
        <begin position="476"/>
        <end position="693"/>
    </location>
</feature>
<dbReference type="InterPro" id="IPR050879">
    <property type="entry name" value="Acyltransferase_3"/>
</dbReference>
<dbReference type="AlphaFoldDB" id="A0A7Y4P996"/>
<reference evidence="4 5" key="3">
    <citation type="journal article" date="2020" name="Int. J. Syst. Evol. Microbiol.">
        <title>Corynebacterium silvaticum sp. nov., a unique group of NTTB corynebacteria in wild boar and roe deer.</title>
        <authorList>
            <person name="Dangel A."/>
            <person name="Berger A."/>
            <person name="Rau J."/>
            <person name="Eisenberg T."/>
            <person name="Kampfer P."/>
            <person name="Margos G."/>
            <person name="Contzen M."/>
            <person name="Busse H.J."/>
            <person name="Konrad R."/>
            <person name="Peters M."/>
            <person name="Sting R."/>
            <person name="Sing A."/>
        </authorList>
    </citation>
    <scope>NUCLEOTIDE SEQUENCE [LARGE SCALE GENOMIC DNA]</scope>
    <source>
        <strain evidence="4 5">PO100/5</strain>
    </source>
</reference>
<evidence type="ECO:0000256" key="1">
    <source>
        <dbReference type="SAM" id="Phobius"/>
    </source>
</evidence>
<dbReference type="KEGG" id="csil:CBE74_02895"/>
<dbReference type="InterPro" id="IPR043968">
    <property type="entry name" value="SGNH"/>
</dbReference>
<dbReference type="EMBL" id="CP021417">
    <property type="protein sequence ID" value="ARU45620.1"/>
    <property type="molecule type" value="Genomic_DNA"/>
</dbReference>
<evidence type="ECO:0000313" key="4">
    <source>
        <dbReference type="EMBL" id="ARU45620.1"/>
    </source>
</evidence>
<accession>A0A7Y4P996</accession>
<feature type="transmembrane region" description="Helical" evidence="1">
    <location>
        <begin position="247"/>
        <end position="269"/>
    </location>
</feature>
<reference evidence="4 5" key="4">
    <citation type="journal article" date="2020" name="PLoS ONE">
        <title>Taxonomic classification of strain PO100/5 shows a broader geographic distribution and genetic markers of the recently described Corynebacterium silvaticum.</title>
        <authorList>
            <person name="Viana M.V.C."/>
            <person name="Profeta R."/>
            <person name="da Silva A.L."/>
            <person name="Hurtado R."/>
            <person name="Cerqueira J.C."/>
            <person name="Ribeiro B.F.S."/>
            <person name="Almeida M.O."/>
            <person name="Morais-Rodrigues F."/>
            <person name="Soares S.C."/>
            <person name="Oliveira M."/>
            <person name="Tavares L."/>
            <person name="Figueiredo H."/>
            <person name="Wattam A.R."/>
            <person name="Barh D."/>
            <person name="Ghosh P."/>
            <person name="Silva A."/>
            <person name="Azevedo V."/>
        </authorList>
    </citation>
    <scope>NUCLEOTIDE SEQUENCE [LARGE SCALE GENOMIC DNA]</scope>
    <source>
        <strain evidence="4 5">PO100/5</strain>
    </source>
</reference>
<feature type="transmembrane region" description="Helical" evidence="1">
    <location>
        <begin position="47"/>
        <end position="64"/>
    </location>
</feature>
<feature type="transmembrane region" description="Helical" evidence="1">
    <location>
        <begin position="156"/>
        <end position="174"/>
    </location>
</feature>
<feature type="transmembrane region" description="Helical" evidence="1">
    <location>
        <begin position="332"/>
        <end position="353"/>
    </location>
</feature>
<evidence type="ECO:0000313" key="5">
    <source>
        <dbReference type="Proteomes" id="UP000195652"/>
    </source>
</evidence>
<organism evidence="4 5">
    <name type="scientific">Corynebacterium silvaticum</name>
    <dbReference type="NCBI Taxonomy" id="2320431"/>
    <lineage>
        <taxon>Bacteria</taxon>
        <taxon>Bacillati</taxon>
        <taxon>Actinomycetota</taxon>
        <taxon>Actinomycetes</taxon>
        <taxon>Mycobacteriales</taxon>
        <taxon>Corynebacteriaceae</taxon>
        <taxon>Corynebacterium</taxon>
    </lineage>
</organism>
<keyword evidence="5" id="KW-1185">Reference proteome</keyword>
<dbReference type="Pfam" id="PF19040">
    <property type="entry name" value="SGNH"/>
    <property type="match status" value="1"/>
</dbReference>
<dbReference type="GO" id="GO:0009103">
    <property type="term" value="P:lipopolysaccharide biosynthetic process"/>
    <property type="evidence" value="ECO:0007669"/>
    <property type="project" value="TreeGrafter"/>
</dbReference>
<dbReference type="PANTHER" id="PTHR23028">
    <property type="entry name" value="ACETYLTRANSFERASE"/>
    <property type="match status" value="1"/>
</dbReference>
<name>A0A7Y4P996_9CORY</name>